<dbReference type="PRINTS" id="PR00862">
    <property type="entry name" value="PROLIGOPTASE"/>
</dbReference>
<dbReference type="SUPFAM" id="SSF50993">
    <property type="entry name" value="Peptidase/esterase 'gauge' domain"/>
    <property type="match status" value="1"/>
</dbReference>
<keyword evidence="10" id="KW-1185">Reference proteome</keyword>
<keyword evidence="2 6" id="KW-0645">Protease</keyword>
<accession>A0AAU9IGS5</accession>
<feature type="domain" description="Peptidase S9A N-terminal" evidence="8">
    <location>
        <begin position="7"/>
        <end position="400"/>
    </location>
</feature>
<dbReference type="AlphaFoldDB" id="A0AAU9IGS5"/>
<dbReference type="Proteomes" id="UP001162131">
    <property type="component" value="Unassembled WGS sequence"/>
</dbReference>
<evidence type="ECO:0000313" key="9">
    <source>
        <dbReference type="EMBL" id="CAG9310989.1"/>
    </source>
</evidence>
<dbReference type="Gene3D" id="2.130.10.120">
    <property type="entry name" value="Prolyl oligopeptidase, N-terminal domain"/>
    <property type="match status" value="1"/>
</dbReference>
<dbReference type="EC" id="3.4.21.-" evidence="6"/>
<evidence type="ECO:0000256" key="2">
    <source>
        <dbReference type="ARBA" id="ARBA00022670"/>
    </source>
</evidence>
<dbReference type="EMBL" id="CAJZBQ010000003">
    <property type="protein sequence ID" value="CAG9310989.1"/>
    <property type="molecule type" value="Genomic_DNA"/>
</dbReference>
<evidence type="ECO:0000256" key="3">
    <source>
        <dbReference type="ARBA" id="ARBA00022801"/>
    </source>
</evidence>
<keyword evidence="3 6" id="KW-0378">Hydrolase</keyword>
<protein>
    <recommendedName>
        <fullName evidence="6">Prolyl endopeptidase</fullName>
        <ecNumber evidence="6">3.4.21.-</ecNumber>
    </recommendedName>
</protein>
<evidence type="ECO:0000256" key="4">
    <source>
        <dbReference type="ARBA" id="ARBA00022825"/>
    </source>
</evidence>
<gene>
    <name evidence="9" type="ORF">BSTOLATCC_MIC2699</name>
</gene>
<evidence type="ECO:0000259" key="8">
    <source>
        <dbReference type="Pfam" id="PF02897"/>
    </source>
</evidence>
<dbReference type="InterPro" id="IPR002470">
    <property type="entry name" value="Peptidase_S9A"/>
</dbReference>
<evidence type="ECO:0000256" key="1">
    <source>
        <dbReference type="ARBA" id="ARBA00005228"/>
    </source>
</evidence>
<proteinExistence type="inferred from homology"/>
<evidence type="ECO:0000259" key="7">
    <source>
        <dbReference type="Pfam" id="PF00326"/>
    </source>
</evidence>
<dbReference type="Gene3D" id="3.40.50.1820">
    <property type="entry name" value="alpha/beta hydrolase"/>
    <property type="match status" value="1"/>
</dbReference>
<evidence type="ECO:0000313" key="10">
    <source>
        <dbReference type="Proteomes" id="UP001162131"/>
    </source>
</evidence>
<evidence type="ECO:0000256" key="6">
    <source>
        <dbReference type="RuleBase" id="RU368024"/>
    </source>
</evidence>
<dbReference type="GO" id="GO:0004252">
    <property type="term" value="F:serine-type endopeptidase activity"/>
    <property type="evidence" value="ECO:0007669"/>
    <property type="project" value="UniProtKB-UniRule"/>
</dbReference>
<dbReference type="InterPro" id="IPR051543">
    <property type="entry name" value="Serine_Peptidase_S9A"/>
</dbReference>
<dbReference type="GO" id="GO:0006508">
    <property type="term" value="P:proteolysis"/>
    <property type="evidence" value="ECO:0007669"/>
    <property type="project" value="UniProtKB-KW"/>
</dbReference>
<sequence>MAYRFRAVQHIHNRIRIDEYAKLATNTLQLNQLLKKEADNFKIFSENINPEYQDFMKRLKMRTVDHKDTPPEQIGNYFYFSVEEPFFICSRKRIFDDGTIGNPETIFRIEEIPELRNAQDEQKYRIGSPIIRLSDDHTKLIYVVDLHGNDRPTLGVKDLKTGKIIDRIPMAGNAEWAEDGRSFYYTLPDEHNRPSKIFLHNLNEKSENDKLIFEETNGAYYLDLSQTKDKKYTIISSQSRSSSEMHVIDRKTNKTQIVASKEPNTRYFVEHNKDYFYLVTNKDVPDFKIIRFPSKTSQKHAQTVVGFEDGLCIDEVDMFENHLVVYCREKTIPKIRVYDLRTMEHKKIEFTKNKEEIYSIQPGVNMDFYSKELRFTYSSRLTYEISYGYDLNTNTLYPVHEKTFSGVPYYANKFECKRLEVPSHDGLLIPLTLFYRSGLEKNRNNRLLMTGYGAYGTRSDHSFKYSQLAAVEEGWIIADAHVRGEGEKGVQWHQAAVKERKQNSFLDFISTASFLIAQGYTRPRLMAAYGTSAGGLLVAAVMNMRPELFKAVVLDVPFVDPLSNMLNEESILTIPDRDEWGDPISDVNIYNEIRSYSPYENLSIARYPPLYITAGLNDSRVDYVSILKYVARMRQRKYLDSKEGLICSQNIALDVQKTGHFGDGSLESEAKMWAFLNKIIPSPSIIQY</sequence>
<dbReference type="Pfam" id="PF00326">
    <property type="entry name" value="Peptidase_S9"/>
    <property type="match status" value="1"/>
</dbReference>
<feature type="domain" description="Peptidase S9 prolyl oligopeptidase catalytic" evidence="7">
    <location>
        <begin position="463"/>
        <end position="636"/>
    </location>
</feature>
<comment type="similarity">
    <text evidence="1 6">Belongs to the peptidase S9A family.</text>
</comment>
<dbReference type="InterPro" id="IPR023302">
    <property type="entry name" value="Pept_S9A_N"/>
</dbReference>
<dbReference type="SUPFAM" id="SSF53474">
    <property type="entry name" value="alpha/beta-Hydrolases"/>
    <property type="match status" value="1"/>
</dbReference>
<name>A0AAU9IGS5_9CILI</name>
<dbReference type="PANTHER" id="PTHR11757:SF19">
    <property type="entry name" value="PROLYL ENDOPEPTIDASE-LIKE"/>
    <property type="match status" value="1"/>
</dbReference>
<organism evidence="9 10">
    <name type="scientific">Blepharisma stoltei</name>
    <dbReference type="NCBI Taxonomy" id="1481888"/>
    <lineage>
        <taxon>Eukaryota</taxon>
        <taxon>Sar</taxon>
        <taxon>Alveolata</taxon>
        <taxon>Ciliophora</taxon>
        <taxon>Postciliodesmatophora</taxon>
        <taxon>Heterotrichea</taxon>
        <taxon>Heterotrichida</taxon>
        <taxon>Blepharismidae</taxon>
        <taxon>Blepharisma</taxon>
    </lineage>
</organism>
<comment type="caution">
    <text evidence="9">The sequence shown here is derived from an EMBL/GenBank/DDBJ whole genome shotgun (WGS) entry which is preliminary data.</text>
</comment>
<comment type="function">
    <text evidence="5">Serine peptidase whose precise substrate specificity remains unclear. Does not cleave peptides after a arginine or lysine residue. Regulates trans-Golgi network morphology and sorting by regulating the membrane binding of the AP-1 complex. May play a role in the regulation of synaptic vesicle exocytosis.</text>
</comment>
<dbReference type="PANTHER" id="PTHR11757">
    <property type="entry name" value="PROTEASE FAMILY S9A OLIGOPEPTIDASE"/>
    <property type="match status" value="1"/>
</dbReference>
<keyword evidence="4 6" id="KW-0720">Serine protease</keyword>
<dbReference type="InterPro" id="IPR029058">
    <property type="entry name" value="AB_hydrolase_fold"/>
</dbReference>
<dbReference type="Pfam" id="PF02897">
    <property type="entry name" value="Peptidase_S9_N"/>
    <property type="match status" value="1"/>
</dbReference>
<evidence type="ECO:0000256" key="5">
    <source>
        <dbReference type="ARBA" id="ARBA00045448"/>
    </source>
</evidence>
<dbReference type="InterPro" id="IPR001375">
    <property type="entry name" value="Peptidase_S9_cat"/>
</dbReference>
<reference evidence="9" key="1">
    <citation type="submission" date="2021-09" db="EMBL/GenBank/DDBJ databases">
        <authorList>
            <consortium name="AG Swart"/>
            <person name="Singh M."/>
            <person name="Singh A."/>
            <person name="Seah K."/>
            <person name="Emmerich C."/>
        </authorList>
    </citation>
    <scope>NUCLEOTIDE SEQUENCE</scope>
    <source>
        <strain evidence="9">ATCC30299</strain>
    </source>
</reference>